<evidence type="ECO:0000313" key="1">
    <source>
        <dbReference type="EMBL" id="OGM70256.1"/>
    </source>
</evidence>
<evidence type="ECO:0000313" key="2">
    <source>
        <dbReference type="Proteomes" id="UP000178429"/>
    </source>
</evidence>
<name>A0A1F8C1P2_9BACT</name>
<organism evidence="1 2">
    <name type="scientific">Candidatus Woesebacteria bacterium RIFCSPLOWO2_01_FULL_44_14</name>
    <dbReference type="NCBI Taxonomy" id="1802525"/>
    <lineage>
        <taxon>Bacteria</taxon>
        <taxon>Candidatus Woeseibacteriota</taxon>
    </lineage>
</organism>
<comment type="caution">
    <text evidence="1">The sequence shown here is derived from an EMBL/GenBank/DDBJ whole genome shotgun (WGS) entry which is preliminary data.</text>
</comment>
<protein>
    <recommendedName>
        <fullName evidence="3">Polymerase nucleotidyl transferase domain-containing protein</fullName>
    </recommendedName>
</protein>
<dbReference type="AlphaFoldDB" id="A0A1F8C1P2"/>
<dbReference type="SUPFAM" id="SSF81301">
    <property type="entry name" value="Nucleotidyltransferase"/>
    <property type="match status" value="1"/>
</dbReference>
<reference evidence="1 2" key="1">
    <citation type="journal article" date="2016" name="Nat. Commun.">
        <title>Thousands of microbial genomes shed light on interconnected biogeochemical processes in an aquifer system.</title>
        <authorList>
            <person name="Anantharaman K."/>
            <person name="Brown C.T."/>
            <person name="Hug L.A."/>
            <person name="Sharon I."/>
            <person name="Castelle C.J."/>
            <person name="Probst A.J."/>
            <person name="Thomas B.C."/>
            <person name="Singh A."/>
            <person name="Wilkins M.J."/>
            <person name="Karaoz U."/>
            <person name="Brodie E.L."/>
            <person name="Williams K.H."/>
            <person name="Hubbard S.S."/>
            <person name="Banfield J.F."/>
        </authorList>
    </citation>
    <scope>NUCLEOTIDE SEQUENCE [LARGE SCALE GENOMIC DNA]</scope>
</reference>
<dbReference type="STRING" id="1802525.A2975_04255"/>
<accession>A0A1F8C1P2</accession>
<dbReference type="Pfam" id="PF04229">
    <property type="entry name" value="GrpB"/>
    <property type="match status" value="1"/>
</dbReference>
<dbReference type="Gene3D" id="3.30.460.10">
    <property type="entry name" value="Beta Polymerase, domain 2"/>
    <property type="match status" value="1"/>
</dbReference>
<dbReference type="Proteomes" id="UP000178429">
    <property type="component" value="Unassembled WGS sequence"/>
</dbReference>
<evidence type="ECO:0008006" key="3">
    <source>
        <dbReference type="Google" id="ProtNLM"/>
    </source>
</evidence>
<dbReference type="InterPro" id="IPR043519">
    <property type="entry name" value="NT_sf"/>
</dbReference>
<gene>
    <name evidence="1" type="ORF">A2975_04255</name>
</gene>
<proteinExistence type="predicted"/>
<dbReference type="EMBL" id="MGHL01000006">
    <property type="protein sequence ID" value="OGM70256.1"/>
    <property type="molecule type" value="Genomic_DNA"/>
</dbReference>
<sequence length="165" mass="19253">MLTRDEQNYLAKIDPKKKIAVLPFDPKAKEAGDLIVKRIKEKLPDVEVSFMGATALGIAGQNDIDIYALSESNKFGEYLPALENLFGKPKHTHKTFVEWKFQKDGYEIEVYLTESPERQIKVYEILRSNQKLLEEYEDLKLSFDGKSYKDYQKAKYEFYSRILKV</sequence>
<dbReference type="InterPro" id="IPR007344">
    <property type="entry name" value="GrpB/CoaE"/>
</dbReference>